<accession>A0A7R6PYG2</accession>
<dbReference type="InterPro" id="IPR003004">
    <property type="entry name" value="GspF/PilC"/>
</dbReference>
<dbReference type="GO" id="GO:0005886">
    <property type="term" value="C:plasma membrane"/>
    <property type="evidence" value="ECO:0007669"/>
    <property type="project" value="UniProtKB-SubCell"/>
</dbReference>
<evidence type="ECO:0000256" key="4">
    <source>
        <dbReference type="ARBA" id="ARBA00022692"/>
    </source>
</evidence>
<evidence type="ECO:0000256" key="1">
    <source>
        <dbReference type="ARBA" id="ARBA00004651"/>
    </source>
</evidence>
<reference evidence="9 10" key="1">
    <citation type="journal article" date="2012" name="Extremophiles">
        <title>Thermotomaculum hydrothermale gen. nov., sp. nov., a novel heterotrophic thermophile within the phylum Acidobacteria from a deep-sea hydrothermal vent chimney in the Southern Okinawa Trough.</title>
        <authorList>
            <person name="Izumi H."/>
            <person name="Nunoura T."/>
            <person name="Miyazaki M."/>
            <person name="Mino S."/>
            <person name="Toki T."/>
            <person name="Takai K."/>
            <person name="Sako Y."/>
            <person name="Sawabe T."/>
            <person name="Nakagawa S."/>
        </authorList>
    </citation>
    <scope>NUCLEOTIDE SEQUENCE [LARGE SCALE GENOMIC DNA]</scope>
    <source>
        <strain evidence="9 10">AC55</strain>
    </source>
</reference>
<gene>
    <name evidence="9" type="ORF">TTHT_1677</name>
</gene>
<keyword evidence="10" id="KW-1185">Reference proteome</keyword>
<evidence type="ECO:0000256" key="5">
    <source>
        <dbReference type="ARBA" id="ARBA00022989"/>
    </source>
</evidence>
<dbReference type="Proteomes" id="UP000595564">
    <property type="component" value="Chromosome"/>
</dbReference>
<dbReference type="AlphaFoldDB" id="A0A7R6PYG2"/>
<dbReference type="PANTHER" id="PTHR30012">
    <property type="entry name" value="GENERAL SECRETION PATHWAY PROTEIN"/>
    <property type="match status" value="1"/>
</dbReference>
<dbReference type="InterPro" id="IPR018076">
    <property type="entry name" value="T2SS_GspF_dom"/>
</dbReference>
<evidence type="ECO:0000256" key="7">
    <source>
        <dbReference type="SAM" id="Phobius"/>
    </source>
</evidence>
<dbReference type="Gene3D" id="1.20.81.30">
    <property type="entry name" value="Type II secretion system (T2SS), domain F"/>
    <property type="match status" value="1"/>
</dbReference>
<feature type="transmembrane region" description="Helical" evidence="7">
    <location>
        <begin position="237"/>
        <end position="258"/>
    </location>
</feature>
<dbReference type="RefSeq" id="WP_201327457.1">
    <property type="nucleotide sequence ID" value="NZ_AP017470.1"/>
</dbReference>
<keyword evidence="4 7" id="KW-0812">Transmembrane</keyword>
<feature type="domain" description="Type II secretion system protein GspF" evidence="8">
    <location>
        <begin position="26"/>
        <end position="113"/>
    </location>
</feature>
<evidence type="ECO:0000256" key="2">
    <source>
        <dbReference type="ARBA" id="ARBA00005745"/>
    </source>
</evidence>
<evidence type="ECO:0000256" key="3">
    <source>
        <dbReference type="ARBA" id="ARBA00022475"/>
    </source>
</evidence>
<keyword evidence="3" id="KW-1003">Cell membrane</keyword>
<organism evidence="9 10">
    <name type="scientific">Thermotomaculum hydrothermale</name>
    <dbReference type="NCBI Taxonomy" id="981385"/>
    <lineage>
        <taxon>Bacteria</taxon>
        <taxon>Pseudomonadati</taxon>
        <taxon>Acidobacteriota</taxon>
        <taxon>Holophagae</taxon>
        <taxon>Thermotomaculales</taxon>
        <taxon>Thermotomaculaceae</taxon>
        <taxon>Thermotomaculum</taxon>
    </lineage>
</organism>
<dbReference type="Pfam" id="PF00482">
    <property type="entry name" value="T2SSF"/>
    <property type="match status" value="1"/>
</dbReference>
<keyword evidence="6 7" id="KW-0472">Membrane</keyword>
<evidence type="ECO:0000259" key="8">
    <source>
        <dbReference type="Pfam" id="PF00482"/>
    </source>
</evidence>
<proteinExistence type="inferred from homology"/>
<comment type="similarity">
    <text evidence="2">Belongs to the GSP F family.</text>
</comment>
<dbReference type="PANTHER" id="PTHR30012:SF0">
    <property type="entry name" value="TYPE II SECRETION SYSTEM PROTEIN F-RELATED"/>
    <property type="match status" value="1"/>
</dbReference>
<dbReference type="KEGG" id="thyd:TTHT_1677"/>
<dbReference type="InterPro" id="IPR042094">
    <property type="entry name" value="T2SS_GspF_sf"/>
</dbReference>
<evidence type="ECO:0000313" key="9">
    <source>
        <dbReference type="EMBL" id="BBB33155.1"/>
    </source>
</evidence>
<feature type="transmembrane region" description="Helical" evidence="7">
    <location>
        <begin position="94"/>
        <end position="113"/>
    </location>
</feature>
<feature type="transmembrane region" description="Helical" evidence="7">
    <location>
        <begin position="125"/>
        <end position="145"/>
    </location>
</feature>
<evidence type="ECO:0000256" key="6">
    <source>
        <dbReference type="ARBA" id="ARBA00023136"/>
    </source>
</evidence>
<comment type="subcellular location">
    <subcellularLocation>
        <location evidence="1">Cell membrane</location>
        <topology evidence="1">Multi-pass membrane protein</topology>
    </subcellularLocation>
</comment>
<sequence>MRKSLIYQSLSNGFSSGSSVVDLFLPLGGRFKKVVKYLEEGLSLEESVKKAKFPIIECVFLTIGEQTGNLEGVCSSLSRYYAIKENFFSKIISLFLKTFFILFLGIVLSFILFKSTGSEVPHSLFVFDAFLIIVWFLILFLFIFINPGFSKYLSVFLVRNAYQAGLSFLDIKKLLSDLGFFYNKKAEYFADLISLKKEYRIFIQGAEKSGTLDSAFNKLVGILEEDYINKLNSFEKIFFYLSVISAAIVVFYSIYLFAVTSFSKVFDGLF</sequence>
<evidence type="ECO:0000313" key="10">
    <source>
        <dbReference type="Proteomes" id="UP000595564"/>
    </source>
</evidence>
<dbReference type="EMBL" id="AP017470">
    <property type="protein sequence ID" value="BBB33155.1"/>
    <property type="molecule type" value="Genomic_DNA"/>
</dbReference>
<keyword evidence="5 7" id="KW-1133">Transmembrane helix</keyword>
<protein>
    <recommendedName>
        <fullName evidence="8">Type II secretion system protein GspF domain-containing protein</fullName>
    </recommendedName>
</protein>
<name>A0A7R6PYG2_9BACT</name>